<sequence>MLENFLNTDWIEVYDVVIRSLLSLITLFLITKLLGKKQVSQLSLFDYVIGISIGNFAAEMTINIESQYMNGIAAVLVFGLVAYFVSIVTMKSIVLRRYFMGVPTILIQHGELIEKNLKKVKFDMNDLLEQCRTNGYFDISEIEYAIMECNGTLSILPKGEYKPVTMKDMQLKAQPQGLCANVIIDGKIMKKNLYNINKDEEWLKQQLKVKGFKKPDHIMLATVDNNEKLTIYHKHKEIQSKDVLE</sequence>
<evidence type="ECO:0000256" key="4">
    <source>
        <dbReference type="ARBA" id="ARBA00022692"/>
    </source>
</evidence>
<protein>
    <submittedName>
        <fullName evidence="9">DUF421 domain-containing protein</fullName>
    </submittedName>
</protein>
<dbReference type="EMBL" id="DVML01000002">
    <property type="protein sequence ID" value="HIU21981.1"/>
    <property type="molecule type" value="Genomic_DNA"/>
</dbReference>
<evidence type="ECO:0000256" key="2">
    <source>
        <dbReference type="ARBA" id="ARBA00006448"/>
    </source>
</evidence>
<accession>A0A9D1L2V7</accession>
<dbReference type="PANTHER" id="PTHR34582:SF7">
    <property type="entry name" value="UPF0702 TRANSMEMBRANE PROTEIN YDFS"/>
    <property type="match status" value="1"/>
</dbReference>
<evidence type="ECO:0000256" key="3">
    <source>
        <dbReference type="ARBA" id="ARBA00022475"/>
    </source>
</evidence>
<keyword evidence="6 7" id="KW-0472">Membrane</keyword>
<keyword evidence="5 7" id="KW-1133">Transmembrane helix</keyword>
<dbReference type="InterPro" id="IPR007353">
    <property type="entry name" value="DUF421"/>
</dbReference>
<feature type="transmembrane region" description="Helical" evidence="7">
    <location>
        <begin position="68"/>
        <end position="90"/>
    </location>
</feature>
<organism evidence="9 10">
    <name type="scientific">Candidatus Fimihabitans intestinipullorum</name>
    <dbReference type="NCBI Taxonomy" id="2840820"/>
    <lineage>
        <taxon>Bacteria</taxon>
        <taxon>Bacillati</taxon>
        <taxon>Mycoplasmatota</taxon>
        <taxon>Mycoplasmatota incertae sedis</taxon>
        <taxon>Candidatus Fimihabitans</taxon>
    </lineage>
</organism>
<keyword evidence="3" id="KW-1003">Cell membrane</keyword>
<evidence type="ECO:0000256" key="5">
    <source>
        <dbReference type="ARBA" id="ARBA00022989"/>
    </source>
</evidence>
<dbReference type="AlphaFoldDB" id="A0A9D1L2V7"/>
<evidence type="ECO:0000313" key="9">
    <source>
        <dbReference type="EMBL" id="HIU21981.1"/>
    </source>
</evidence>
<keyword evidence="4 7" id="KW-0812">Transmembrane</keyword>
<evidence type="ECO:0000256" key="1">
    <source>
        <dbReference type="ARBA" id="ARBA00004651"/>
    </source>
</evidence>
<dbReference type="Pfam" id="PF04239">
    <property type="entry name" value="DUF421"/>
    <property type="match status" value="1"/>
</dbReference>
<comment type="subcellular location">
    <subcellularLocation>
        <location evidence="1">Cell membrane</location>
        <topology evidence="1">Multi-pass membrane protein</topology>
    </subcellularLocation>
</comment>
<dbReference type="Proteomes" id="UP000824087">
    <property type="component" value="Unassembled WGS sequence"/>
</dbReference>
<evidence type="ECO:0000256" key="6">
    <source>
        <dbReference type="ARBA" id="ARBA00023136"/>
    </source>
</evidence>
<feature type="transmembrane region" description="Helical" evidence="7">
    <location>
        <begin position="42"/>
        <end position="62"/>
    </location>
</feature>
<dbReference type="InterPro" id="IPR023090">
    <property type="entry name" value="UPF0702_alpha/beta_dom_sf"/>
</dbReference>
<dbReference type="GO" id="GO:0005886">
    <property type="term" value="C:plasma membrane"/>
    <property type="evidence" value="ECO:0007669"/>
    <property type="project" value="UniProtKB-SubCell"/>
</dbReference>
<name>A0A9D1L2V7_9BACT</name>
<evidence type="ECO:0000313" key="10">
    <source>
        <dbReference type="Proteomes" id="UP000824087"/>
    </source>
</evidence>
<reference evidence="9" key="2">
    <citation type="journal article" date="2021" name="PeerJ">
        <title>Extensive microbial diversity within the chicken gut microbiome revealed by metagenomics and culture.</title>
        <authorList>
            <person name="Gilroy R."/>
            <person name="Ravi A."/>
            <person name="Getino M."/>
            <person name="Pursley I."/>
            <person name="Horton D.L."/>
            <person name="Alikhan N.F."/>
            <person name="Baker D."/>
            <person name="Gharbi K."/>
            <person name="Hall N."/>
            <person name="Watson M."/>
            <person name="Adriaenssens E.M."/>
            <person name="Foster-Nyarko E."/>
            <person name="Jarju S."/>
            <person name="Secka A."/>
            <person name="Antonio M."/>
            <person name="Oren A."/>
            <person name="Chaudhuri R.R."/>
            <person name="La Ragione R."/>
            <person name="Hildebrand F."/>
            <person name="Pallen M.J."/>
        </authorList>
    </citation>
    <scope>NUCLEOTIDE SEQUENCE</scope>
    <source>
        <strain evidence="9">CHK197-8231</strain>
    </source>
</reference>
<dbReference type="PANTHER" id="PTHR34582">
    <property type="entry name" value="UPF0702 TRANSMEMBRANE PROTEIN YCAP"/>
    <property type="match status" value="1"/>
</dbReference>
<proteinExistence type="inferred from homology"/>
<evidence type="ECO:0000259" key="8">
    <source>
        <dbReference type="Pfam" id="PF04239"/>
    </source>
</evidence>
<comment type="caution">
    <text evidence="9">The sequence shown here is derived from an EMBL/GenBank/DDBJ whole genome shotgun (WGS) entry which is preliminary data.</text>
</comment>
<gene>
    <name evidence="9" type="ORF">IAD49_00145</name>
</gene>
<reference evidence="9" key="1">
    <citation type="submission" date="2020-10" db="EMBL/GenBank/DDBJ databases">
        <authorList>
            <person name="Gilroy R."/>
        </authorList>
    </citation>
    <scope>NUCLEOTIDE SEQUENCE</scope>
    <source>
        <strain evidence="9">CHK197-8231</strain>
    </source>
</reference>
<comment type="similarity">
    <text evidence="2">Belongs to the UPF0702 family.</text>
</comment>
<feature type="domain" description="YetF C-terminal" evidence="8">
    <location>
        <begin position="91"/>
        <end position="223"/>
    </location>
</feature>
<feature type="transmembrane region" description="Helical" evidence="7">
    <location>
        <begin position="16"/>
        <end position="35"/>
    </location>
</feature>
<dbReference type="Gene3D" id="3.30.240.20">
    <property type="entry name" value="bsu07140 like domains"/>
    <property type="match status" value="2"/>
</dbReference>
<evidence type="ECO:0000256" key="7">
    <source>
        <dbReference type="SAM" id="Phobius"/>
    </source>
</evidence>